<dbReference type="AlphaFoldDB" id="A0AAP3YCB6"/>
<accession>A0AAP3YCB6</accession>
<organism evidence="2 3">
    <name type="scientific">Bacillus amyloliquefaciens</name>
    <name type="common">Bacillus velezensis</name>
    <dbReference type="NCBI Taxonomy" id="1390"/>
    <lineage>
        <taxon>Bacteria</taxon>
        <taxon>Bacillati</taxon>
        <taxon>Bacillota</taxon>
        <taxon>Bacilli</taxon>
        <taxon>Bacillales</taxon>
        <taxon>Bacillaceae</taxon>
        <taxon>Bacillus</taxon>
        <taxon>Bacillus amyloliquefaciens group</taxon>
    </lineage>
</organism>
<sequence>MPFLYKQAKARHQNNLAHHRHGQTFCFQGIVDLKPGCAHEAKSHLGEEYILIKSGELTVELYDEKHVLTSGDAAQLF</sequence>
<dbReference type="CDD" id="cd02209">
    <property type="entry name" value="cupin_XRE_C"/>
    <property type="match status" value="1"/>
</dbReference>
<dbReference type="Gene3D" id="2.60.120.10">
    <property type="entry name" value="Jelly Rolls"/>
    <property type="match status" value="1"/>
</dbReference>
<dbReference type="InterPro" id="IPR011051">
    <property type="entry name" value="RmlC_Cupin_sf"/>
</dbReference>
<dbReference type="EMBL" id="JARKHX010000001">
    <property type="protein sequence ID" value="MDF4192546.1"/>
    <property type="molecule type" value="Genomic_DNA"/>
</dbReference>
<reference evidence="2" key="1">
    <citation type="submission" date="2023-02" db="EMBL/GenBank/DDBJ databases">
        <title>Draft Whole-Genome Sequences of Bacillus Strains of Potential Probiotic for Poultry.</title>
        <authorList>
            <person name="Ma L.M."/>
            <person name="Lopez-Guerra N."/>
            <person name="Zhang G."/>
        </authorList>
    </citation>
    <scope>NUCLEOTIDE SEQUENCE</scope>
    <source>
        <strain evidence="2">OSU1013-24</strain>
    </source>
</reference>
<dbReference type="Pfam" id="PF07883">
    <property type="entry name" value="Cupin_2"/>
    <property type="match status" value="1"/>
</dbReference>
<evidence type="ECO:0000259" key="1">
    <source>
        <dbReference type="Pfam" id="PF07883"/>
    </source>
</evidence>
<evidence type="ECO:0000313" key="2">
    <source>
        <dbReference type="EMBL" id="MDF4192546.1"/>
    </source>
</evidence>
<feature type="domain" description="Cupin type-2" evidence="1">
    <location>
        <begin position="30"/>
        <end position="74"/>
    </location>
</feature>
<proteinExistence type="predicted"/>
<dbReference type="InterPro" id="IPR014710">
    <property type="entry name" value="RmlC-like_jellyroll"/>
</dbReference>
<dbReference type="Proteomes" id="UP001222377">
    <property type="component" value="Unassembled WGS sequence"/>
</dbReference>
<evidence type="ECO:0000313" key="3">
    <source>
        <dbReference type="Proteomes" id="UP001222377"/>
    </source>
</evidence>
<comment type="caution">
    <text evidence="2">The sequence shown here is derived from an EMBL/GenBank/DDBJ whole genome shotgun (WGS) entry which is preliminary data.</text>
</comment>
<dbReference type="SUPFAM" id="SSF51182">
    <property type="entry name" value="RmlC-like cupins"/>
    <property type="match status" value="1"/>
</dbReference>
<protein>
    <submittedName>
        <fullName evidence="2">Cupin domain-containing protein</fullName>
    </submittedName>
</protein>
<dbReference type="InterPro" id="IPR013096">
    <property type="entry name" value="Cupin_2"/>
</dbReference>
<gene>
    <name evidence="2" type="ORF">PV946_01940</name>
</gene>
<name>A0AAP3YCB6_BACAM</name>
<dbReference type="RefSeq" id="WP_014721476.1">
    <property type="nucleotide sequence ID" value="NZ_CP029069.1"/>
</dbReference>